<accession>A0A8H4ILG0</accession>
<gene>
    <name evidence="2" type="ORF">GTA08_BOTSDO08693</name>
</gene>
<dbReference type="InterPro" id="IPR011333">
    <property type="entry name" value="SKP1/BTB/POZ_sf"/>
</dbReference>
<reference evidence="2" key="1">
    <citation type="submission" date="2020-04" db="EMBL/GenBank/DDBJ databases">
        <title>Genome Assembly and Annotation of Botryosphaeria dothidea sdau 11-99, a Latent Pathogen of Apple Fruit Ring Rot in China.</title>
        <authorList>
            <person name="Yu C."/>
            <person name="Diao Y."/>
            <person name="Lu Q."/>
            <person name="Zhao J."/>
            <person name="Cui S."/>
            <person name="Peng C."/>
            <person name="He B."/>
            <person name="Liu H."/>
        </authorList>
    </citation>
    <scope>NUCLEOTIDE SEQUENCE [LARGE SCALE GENOMIC DNA]</scope>
    <source>
        <strain evidence="2">Sdau11-99</strain>
    </source>
</reference>
<evidence type="ECO:0000313" key="2">
    <source>
        <dbReference type="EMBL" id="KAF4303255.1"/>
    </source>
</evidence>
<dbReference type="Gene3D" id="3.30.710.10">
    <property type="entry name" value="Potassium Channel Kv1.1, Chain A"/>
    <property type="match status" value="1"/>
</dbReference>
<protein>
    <recommendedName>
        <fullName evidence="1">BTB domain-containing protein</fullName>
    </recommendedName>
</protein>
<organism evidence="2 3">
    <name type="scientific">Botryosphaeria dothidea</name>
    <dbReference type="NCBI Taxonomy" id="55169"/>
    <lineage>
        <taxon>Eukaryota</taxon>
        <taxon>Fungi</taxon>
        <taxon>Dikarya</taxon>
        <taxon>Ascomycota</taxon>
        <taxon>Pezizomycotina</taxon>
        <taxon>Dothideomycetes</taxon>
        <taxon>Dothideomycetes incertae sedis</taxon>
        <taxon>Botryosphaeriales</taxon>
        <taxon>Botryosphaeriaceae</taxon>
        <taxon>Botryosphaeria</taxon>
    </lineage>
</organism>
<dbReference type="AlphaFoldDB" id="A0A8H4ILG0"/>
<proteinExistence type="predicted"/>
<dbReference type="PANTHER" id="PTHR47843">
    <property type="entry name" value="BTB DOMAIN-CONTAINING PROTEIN-RELATED"/>
    <property type="match status" value="1"/>
</dbReference>
<comment type="caution">
    <text evidence="2">The sequence shown here is derived from an EMBL/GenBank/DDBJ whole genome shotgun (WGS) entry which is preliminary data.</text>
</comment>
<dbReference type="SMART" id="SM00225">
    <property type="entry name" value="BTB"/>
    <property type="match status" value="1"/>
</dbReference>
<feature type="domain" description="BTB" evidence="1">
    <location>
        <begin position="26"/>
        <end position="96"/>
    </location>
</feature>
<dbReference type="InterPro" id="IPR000210">
    <property type="entry name" value="BTB/POZ_dom"/>
</dbReference>
<evidence type="ECO:0000259" key="1">
    <source>
        <dbReference type="PROSITE" id="PS50097"/>
    </source>
</evidence>
<evidence type="ECO:0000313" key="3">
    <source>
        <dbReference type="Proteomes" id="UP000572817"/>
    </source>
</evidence>
<sequence>MATETDEPTAPLPAGMASLFNSNLYSDVEVRCSDGTTYPAHKAIICTQSAVLANACNPNHAFKEARENVVALEQDDPATVHALLVFLYDHCYTAPADGAMLFHARMYAMAEFYQVPALKELAKRCFREEVDGEGGWADPSFALAVEVVFESTPEGDRGLRDLVVEAACRHFGELKERKEFEEVAQRIGSFSFDVAEALHRRPVLTVELKCKECSGQVKFDVGDWEKAREKLDCACGASISLSAWMARFEQQSE</sequence>
<dbReference type="Pfam" id="PF00651">
    <property type="entry name" value="BTB"/>
    <property type="match status" value="1"/>
</dbReference>
<keyword evidence="3" id="KW-1185">Reference proteome</keyword>
<dbReference type="PANTHER" id="PTHR47843:SF5">
    <property type="entry name" value="BTB_POZ DOMAIN PROTEIN"/>
    <property type="match status" value="1"/>
</dbReference>
<name>A0A8H4ILG0_9PEZI</name>
<dbReference type="Proteomes" id="UP000572817">
    <property type="component" value="Unassembled WGS sequence"/>
</dbReference>
<dbReference type="OrthoDB" id="6359816at2759"/>
<dbReference type="SUPFAM" id="SSF54695">
    <property type="entry name" value="POZ domain"/>
    <property type="match status" value="1"/>
</dbReference>
<dbReference type="EMBL" id="WWBZ02000062">
    <property type="protein sequence ID" value="KAF4303255.1"/>
    <property type="molecule type" value="Genomic_DNA"/>
</dbReference>
<dbReference type="CDD" id="cd18186">
    <property type="entry name" value="BTB_POZ_ZBTB_KLHL-like"/>
    <property type="match status" value="1"/>
</dbReference>
<dbReference type="PROSITE" id="PS50097">
    <property type="entry name" value="BTB"/>
    <property type="match status" value="1"/>
</dbReference>